<protein>
    <submittedName>
        <fullName evidence="10">BZIP domain-containing protein</fullName>
    </submittedName>
</protein>
<dbReference type="SMART" id="SM00338">
    <property type="entry name" value="BRLZ"/>
    <property type="match status" value="1"/>
</dbReference>
<evidence type="ECO:0000256" key="4">
    <source>
        <dbReference type="ARBA" id="ARBA00023163"/>
    </source>
</evidence>
<keyword evidence="9" id="KW-1185">Reference proteome</keyword>
<evidence type="ECO:0000256" key="5">
    <source>
        <dbReference type="ARBA" id="ARBA00023242"/>
    </source>
</evidence>
<evidence type="ECO:0000259" key="7">
    <source>
        <dbReference type="PROSITE" id="PS50217"/>
    </source>
</evidence>
<dbReference type="GO" id="GO:0005634">
    <property type="term" value="C:nucleus"/>
    <property type="evidence" value="ECO:0007669"/>
    <property type="project" value="TreeGrafter"/>
</dbReference>
<dbReference type="FunFam" id="1.20.5.170:FF:000025">
    <property type="entry name" value="nuclear factor interleukin-3-regulated protein-like"/>
    <property type="match status" value="1"/>
</dbReference>
<dbReference type="PANTHER" id="PTHR15284:SF0">
    <property type="entry name" value="GH23983P"/>
    <property type="match status" value="1"/>
</dbReference>
<proteinExistence type="inferred from homology"/>
<dbReference type="SUPFAM" id="SSF57959">
    <property type="entry name" value="Leucine zipper domain"/>
    <property type="match status" value="1"/>
</dbReference>
<dbReference type="AlphaFoldDB" id="A0A183A795"/>
<comment type="similarity">
    <text evidence="1">Belongs to the bZIP family. NFIL3 subfamily.</text>
</comment>
<dbReference type="InterPro" id="IPR047106">
    <property type="entry name" value="NFIL3-like_bZIP"/>
</dbReference>
<feature type="compositionally biased region" description="Polar residues" evidence="6">
    <location>
        <begin position="1"/>
        <end position="17"/>
    </location>
</feature>
<evidence type="ECO:0000256" key="1">
    <source>
        <dbReference type="ARBA" id="ARBA00006079"/>
    </source>
</evidence>
<evidence type="ECO:0000313" key="8">
    <source>
        <dbReference type="EMBL" id="VDP67557.1"/>
    </source>
</evidence>
<evidence type="ECO:0000256" key="2">
    <source>
        <dbReference type="ARBA" id="ARBA00023015"/>
    </source>
</evidence>
<feature type="region of interest" description="Disordered" evidence="6">
    <location>
        <begin position="1"/>
        <end position="21"/>
    </location>
</feature>
<dbReference type="PROSITE" id="PS50217">
    <property type="entry name" value="BZIP"/>
    <property type="match status" value="1"/>
</dbReference>
<name>A0A183A795_9TREM</name>
<feature type="region of interest" description="Disordered" evidence="6">
    <location>
        <begin position="259"/>
        <end position="279"/>
    </location>
</feature>
<dbReference type="GO" id="GO:0003700">
    <property type="term" value="F:DNA-binding transcription factor activity"/>
    <property type="evidence" value="ECO:0007669"/>
    <property type="project" value="InterPro"/>
</dbReference>
<dbReference type="GO" id="GO:0003677">
    <property type="term" value="F:DNA binding"/>
    <property type="evidence" value="ECO:0007669"/>
    <property type="project" value="UniProtKB-KW"/>
</dbReference>
<evidence type="ECO:0000256" key="3">
    <source>
        <dbReference type="ARBA" id="ARBA00023125"/>
    </source>
</evidence>
<keyword evidence="5" id="KW-0539">Nucleus</keyword>
<reference evidence="10" key="1">
    <citation type="submission" date="2016-06" db="UniProtKB">
        <authorList>
            <consortium name="WormBaseParasite"/>
        </authorList>
    </citation>
    <scope>IDENTIFICATION</scope>
</reference>
<dbReference type="Pfam" id="PF07716">
    <property type="entry name" value="bZIP_2"/>
    <property type="match status" value="1"/>
</dbReference>
<evidence type="ECO:0000256" key="6">
    <source>
        <dbReference type="SAM" id="MobiDB-lite"/>
    </source>
</evidence>
<dbReference type="CDD" id="cd14694">
    <property type="entry name" value="bZIP_NFIL3"/>
    <property type="match status" value="1"/>
</dbReference>
<accession>A0A183A795</accession>
<evidence type="ECO:0000313" key="9">
    <source>
        <dbReference type="Proteomes" id="UP000272942"/>
    </source>
</evidence>
<evidence type="ECO:0000313" key="10">
    <source>
        <dbReference type="WBParaSite" id="ECPE_0000283301-mRNA-1"/>
    </source>
</evidence>
<keyword evidence="3" id="KW-0238">DNA-binding</keyword>
<feature type="region of interest" description="Disordered" evidence="6">
    <location>
        <begin position="312"/>
        <end position="339"/>
    </location>
</feature>
<feature type="domain" description="BZIP" evidence="7">
    <location>
        <begin position="255"/>
        <end position="305"/>
    </location>
</feature>
<keyword evidence="2" id="KW-0805">Transcription regulation</keyword>
<feature type="compositionally biased region" description="Polar residues" evidence="6">
    <location>
        <begin position="165"/>
        <end position="207"/>
    </location>
</feature>
<gene>
    <name evidence="8" type="ORF">ECPE_LOCUS2830</name>
</gene>
<reference evidence="8 9" key="2">
    <citation type="submission" date="2018-11" db="EMBL/GenBank/DDBJ databases">
        <authorList>
            <consortium name="Pathogen Informatics"/>
        </authorList>
    </citation>
    <scope>NUCLEOTIDE SEQUENCE [LARGE SCALE GENOMIC DNA]</scope>
    <source>
        <strain evidence="8 9">Egypt</strain>
    </source>
</reference>
<dbReference type="InterPro" id="IPR046347">
    <property type="entry name" value="bZIP_sf"/>
</dbReference>
<dbReference type="InterPro" id="IPR004827">
    <property type="entry name" value="bZIP"/>
</dbReference>
<dbReference type="WBParaSite" id="ECPE_0000283301-mRNA-1">
    <property type="protein sequence ID" value="ECPE_0000283301-mRNA-1"/>
    <property type="gene ID" value="ECPE_0000283301"/>
</dbReference>
<dbReference type="InterPro" id="IPR047229">
    <property type="entry name" value="NFIL3-like"/>
</dbReference>
<organism evidence="10">
    <name type="scientific">Echinostoma caproni</name>
    <dbReference type="NCBI Taxonomy" id="27848"/>
    <lineage>
        <taxon>Eukaryota</taxon>
        <taxon>Metazoa</taxon>
        <taxon>Spiralia</taxon>
        <taxon>Lophotrochozoa</taxon>
        <taxon>Platyhelminthes</taxon>
        <taxon>Trematoda</taxon>
        <taxon>Digenea</taxon>
        <taxon>Plagiorchiida</taxon>
        <taxon>Echinostomata</taxon>
        <taxon>Echinostomatoidea</taxon>
        <taxon>Echinostomatidae</taxon>
        <taxon>Echinostoma</taxon>
    </lineage>
</organism>
<dbReference type="Gene3D" id="1.20.5.170">
    <property type="match status" value="1"/>
</dbReference>
<sequence>MVLGTTATSISPPSNSARLIPGASVNDTIGDGSNGGLSLASALAGILGLSFPSAALIPNGIPVPVAAANLISPFTPDLIDPNIFRASPFTQHSVNNSSSTTITNTNQSDTNNSPVSCIFSFGPSSIPTALSSALIGTTSSATLGNTTSYASSTVNNTTTTTSSTVPMQTCSDVSSETGSVQSPFASTQFSQTQPHSANAAGTNNLSDGGNKMSLATGPIGVETMDFDSCGSCLSTVGDRDRDRKQREFIPDSKKDDKYWERRRKNNEAAKRSREKRRQNDILMEHRINVLNAQNQKLRQELMELKLRYGLPLDDTEPVSPDTTNHSTQMSTPTNHGISNNGTSFLSTGHGGELYKSEDKMGQDAAPQTALSDAFSQPELASVDGCLVTDDGPDLLVMGNDPNSAPMTPHLVSVTNSDTTATDNPTISPHLTMTNNGTAGPGMKNGPSIAISPVPCSLSTSTPSIQQPIDSADLAALKRIFSTLAPTLVPDSTEPQTLIDPQLLSALGLDATATAWLFRQALLNPRTTTPAFPVVDTKLTPVIMNGTRSNRLTSADSPLAFASSPLDKVNALIKLPVTCPPVTPIRSTESVETPLDLSLCMAAAVANTTASLIVLYNKMTALYQCMKFMSLGVIECLLEYIVAEATASPCSLSFNSNIVLG</sequence>
<dbReference type="PANTHER" id="PTHR15284">
    <property type="entry name" value="NUCLEAR FACTOR INTERLEUKIN-3-REGULATED PROTEIN"/>
    <property type="match status" value="1"/>
</dbReference>
<feature type="compositionally biased region" description="Polar residues" evidence="6">
    <location>
        <begin position="320"/>
        <end position="339"/>
    </location>
</feature>
<dbReference type="EMBL" id="UZAN01039886">
    <property type="protein sequence ID" value="VDP67557.1"/>
    <property type="molecule type" value="Genomic_DNA"/>
</dbReference>
<dbReference type="OrthoDB" id="6151507at2759"/>
<feature type="region of interest" description="Disordered" evidence="6">
    <location>
        <begin position="146"/>
        <end position="211"/>
    </location>
</feature>
<feature type="compositionally biased region" description="Low complexity" evidence="6">
    <location>
        <begin position="146"/>
        <end position="164"/>
    </location>
</feature>
<dbReference type="PROSITE" id="PS00036">
    <property type="entry name" value="BZIP_BASIC"/>
    <property type="match status" value="1"/>
</dbReference>
<keyword evidence="4" id="KW-0804">Transcription</keyword>
<dbReference type="Proteomes" id="UP000272942">
    <property type="component" value="Unassembled WGS sequence"/>
</dbReference>
<dbReference type="GO" id="GO:0007623">
    <property type="term" value="P:circadian rhythm"/>
    <property type="evidence" value="ECO:0007669"/>
    <property type="project" value="TreeGrafter"/>
</dbReference>